<gene>
    <name evidence="3" type="ORF">ASPVEDRAFT_145746</name>
</gene>
<accession>A0A1L9P3Y1</accession>
<evidence type="ECO:0000256" key="2">
    <source>
        <dbReference type="SAM" id="Phobius"/>
    </source>
</evidence>
<dbReference type="EMBL" id="KV878125">
    <property type="protein sequence ID" value="OJI96230.1"/>
    <property type="molecule type" value="Genomic_DNA"/>
</dbReference>
<dbReference type="PANTHER" id="PTHR33973:SF4">
    <property type="entry name" value="OS07G0153300 PROTEIN"/>
    <property type="match status" value="1"/>
</dbReference>
<sequence length="655" mass="72754">MDAVFALGCAQTAIRLGLSSLTLAALLALALPAWLLLICCSRSLHTPHKQSNSRQIFLGRPRLLPTQVSHTRLGTGRYNYTVPHFLVGTPVGLQGHVGRVLSVDEPGSRTQTAGLMQYLSPNLASWFTVHAHHHLDKGNDARGLQGKLHDFLVSQGLSPSEWPYAYLITMPQFLGYQRNLVCIWYLYSASRELSAMIMEVNNYWGQRKIAFSRLTGETALSAPAPSAPSTLSSAETHPFYHSNPRHASYRGTWDKDMFISPFEKVEGTIALRFSDPLAPNTPLHITITLLSPSGKPRLIGRVFCPDDGDHDPIDPLAASYWSILRFLPYWTGVLVVTELLIIYAALRIRAKGAPMLSMPEVRPNNHPRDETDIERNLEPAFRAYLKHLVESSQSPLTLHYIPSKSHVLEPETFTSSPKDTNDIALTIQVLTPSFYTSFPLYTDPLVAFATESKPSPVPSDPSSRRLYMSHPELFFNLLSLNTTYHKSPAKQTGTQSFNLKTKLCHSLIPRLRENLNLNPPNSTEENKESEEEEEGKGYFLDTFILAPPNTTTITTKSLQESYITALCAHLLATKFAFGLHQLWTFYGAVGWFVVFQLGLSVFFFRVLQGCSGVGVVGDAVLAMACHWMGLRLGGGLGGSLVTWAGVCIYIYKMTT</sequence>
<keyword evidence="2" id="KW-1133">Transmembrane helix</keyword>
<dbReference type="AlphaFoldDB" id="A0A1L9P3Y1"/>
<reference evidence="4" key="1">
    <citation type="journal article" date="2017" name="Genome Biol.">
        <title>Comparative genomics reveals high biological diversity and specific adaptations in the industrially and medically important fungal genus Aspergillus.</title>
        <authorList>
            <person name="de Vries R.P."/>
            <person name="Riley R."/>
            <person name="Wiebenga A."/>
            <person name="Aguilar-Osorio G."/>
            <person name="Amillis S."/>
            <person name="Uchima C.A."/>
            <person name="Anderluh G."/>
            <person name="Asadollahi M."/>
            <person name="Askin M."/>
            <person name="Barry K."/>
            <person name="Battaglia E."/>
            <person name="Bayram O."/>
            <person name="Benocci T."/>
            <person name="Braus-Stromeyer S.A."/>
            <person name="Caldana C."/>
            <person name="Canovas D."/>
            <person name="Cerqueira G.C."/>
            <person name="Chen F."/>
            <person name="Chen W."/>
            <person name="Choi C."/>
            <person name="Clum A."/>
            <person name="Dos Santos R.A."/>
            <person name="Damasio A.R."/>
            <person name="Diallinas G."/>
            <person name="Emri T."/>
            <person name="Fekete E."/>
            <person name="Flipphi M."/>
            <person name="Freyberg S."/>
            <person name="Gallo A."/>
            <person name="Gournas C."/>
            <person name="Habgood R."/>
            <person name="Hainaut M."/>
            <person name="Harispe M.L."/>
            <person name="Henrissat B."/>
            <person name="Hilden K.S."/>
            <person name="Hope R."/>
            <person name="Hossain A."/>
            <person name="Karabika E."/>
            <person name="Karaffa L."/>
            <person name="Karanyi Z."/>
            <person name="Krasevec N."/>
            <person name="Kuo A."/>
            <person name="Kusch H."/>
            <person name="LaButti K."/>
            <person name="Lagendijk E.L."/>
            <person name="Lapidus A."/>
            <person name="Levasseur A."/>
            <person name="Lindquist E."/>
            <person name="Lipzen A."/>
            <person name="Logrieco A.F."/>
            <person name="MacCabe A."/>
            <person name="Maekelae M.R."/>
            <person name="Malavazi I."/>
            <person name="Melin P."/>
            <person name="Meyer V."/>
            <person name="Mielnichuk N."/>
            <person name="Miskei M."/>
            <person name="Molnar A.P."/>
            <person name="Mule G."/>
            <person name="Ngan C.Y."/>
            <person name="Orejas M."/>
            <person name="Orosz E."/>
            <person name="Ouedraogo J.P."/>
            <person name="Overkamp K.M."/>
            <person name="Park H.-S."/>
            <person name="Perrone G."/>
            <person name="Piumi F."/>
            <person name="Punt P.J."/>
            <person name="Ram A.F."/>
            <person name="Ramon A."/>
            <person name="Rauscher S."/>
            <person name="Record E."/>
            <person name="Riano-Pachon D.M."/>
            <person name="Robert V."/>
            <person name="Roehrig J."/>
            <person name="Ruller R."/>
            <person name="Salamov A."/>
            <person name="Salih N.S."/>
            <person name="Samson R.A."/>
            <person name="Sandor E."/>
            <person name="Sanguinetti M."/>
            <person name="Schuetze T."/>
            <person name="Sepcic K."/>
            <person name="Shelest E."/>
            <person name="Sherlock G."/>
            <person name="Sophianopoulou V."/>
            <person name="Squina F.M."/>
            <person name="Sun H."/>
            <person name="Susca A."/>
            <person name="Todd R.B."/>
            <person name="Tsang A."/>
            <person name="Unkles S.E."/>
            <person name="van de Wiele N."/>
            <person name="van Rossen-Uffink D."/>
            <person name="Oliveira J.V."/>
            <person name="Vesth T.C."/>
            <person name="Visser J."/>
            <person name="Yu J.-H."/>
            <person name="Zhou M."/>
            <person name="Andersen M.R."/>
            <person name="Archer D.B."/>
            <person name="Baker S.E."/>
            <person name="Benoit I."/>
            <person name="Brakhage A.A."/>
            <person name="Braus G.H."/>
            <person name="Fischer R."/>
            <person name="Frisvad J.C."/>
            <person name="Goldman G.H."/>
            <person name="Houbraken J."/>
            <person name="Oakley B."/>
            <person name="Pocsi I."/>
            <person name="Scazzocchio C."/>
            <person name="Seiboth B."/>
            <person name="vanKuyk P.A."/>
            <person name="Wortman J."/>
            <person name="Dyer P.S."/>
            <person name="Grigoriev I.V."/>
        </authorList>
    </citation>
    <scope>NUCLEOTIDE SEQUENCE [LARGE SCALE GENOMIC DNA]</scope>
    <source>
        <strain evidence="4">CBS 583.65</strain>
    </source>
</reference>
<name>A0A1L9P3Y1_ASPVE</name>
<keyword evidence="4" id="KW-1185">Reference proteome</keyword>
<dbReference type="VEuPathDB" id="FungiDB:ASPVEDRAFT_145746"/>
<protein>
    <submittedName>
        <fullName evidence="3">Uncharacterized protein</fullName>
    </submittedName>
</protein>
<dbReference type="RefSeq" id="XP_040661993.1">
    <property type="nucleotide sequence ID" value="XM_040808068.1"/>
</dbReference>
<feature type="transmembrane region" description="Helical" evidence="2">
    <location>
        <begin position="327"/>
        <end position="346"/>
    </location>
</feature>
<dbReference type="InterPro" id="IPR010775">
    <property type="entry name" value="DUF1365"/>
</dbReference>
<keyword evidence="2" id="KW-0812">Transmembrane</keyword>
<feature type="transmembrane region" description="Helical" evidence="2">
    <location>
        <begin position="627"/>
        <end position="651"/>
    </location>
</feature>
<dbReference type="Pfam" id="PF07103">
    <property type="entry name" value="DUF1365"/>
    <property type="match status" value="1"/>
</dbReference>
<feature type="compositionally biased region" description="Low complexity" evidence="1">
    <location>
        <begin position="514"/>
        <end position="523"/>
    </location>
</feature>
<dbReference type="PANTHER" id="PTHR33973">
    <property type="entry name" value="OS07G0153300 PROTEIN"/>
    <property type="match status" value="1"/>
</dbReference>
<evidence type="ECO:0000313" key="3">
    <source>
        <dbReference type="EMBL" id="OJI96230.1"/>
    </source>
</evidence>
<feature type="region of interest" description="Disordered" evidence="1">
    <location>
        <begin position="514"/>
        <end position="534"/>
    </location>
</feature>
<dbReference type="GeneID" id="63723579"/>
<feature type="transmembrane region" description="Helical" evidence="2">
    <location>
        <begin position="583"/>
        <end position="607"/>
    </location>
</feature>
<dbReference type="OrthoDB" id="3340520at2759"/>
<dbReference type="Proteomes" id="UP000184073">
    <property type="component" value="Unassembled WGS sequence"/>
</dbReference>
<evidence type="ECO:0000313" key="4">
    <source>
        <dbReference type="Proteomes" id="UP000184073"/>
    </source>
</evidence>
<proteinExistence type="predicted"/>
<organism evidence="3 4">
    <name type="scientific">Aspergillus versicolor CBS 583.65</name>
    <dbReference type="NCBI Taxonomy" id="1036611"/>
    <lineage>
        <taxon>Eukaryota</taxon>
        <taxon>Fungi</taxon>
        <taxon>Dikarya</taxon>
        <taxon>Ascomycota</taxon>
        <taxon>Pezizomycotina</taxon>
        <taxon>Eurotiomycetes</taxon>
        <taxon>Eurotiomycetidae</taxon>
        <taxon>Eurotiales</taxon>
        <taxon>Aspergillaceae</taxon>
        <taxon>Aspergillus</taxon>
        <taxon>Aspergillus subgen. Nidulantes</taxon>
    </lineage>
</organism>
<evidence type="ECO:0000256" key="1">
    <source>
        <dbReference type="SAM" id="MobiDB-lite"/>
    </source>
</evidence>
<keyword evidence="2" id="KW-0472">Membrane</keyword>